<dbReference type="InterPro" id="IPR052948">
    <property type="entry name" value="Low_temp-induced_all0457"/>
</dbReference>
<dbReference type="PANTHER" id="PTHR36109">
    <property type="entry name" value="MEMBRANE PROTEIN-RELATED"/>
    <property type="match status" value="1"/>
</dbReference>
<evidence type="ECO:0000259" key="1">
    <source>
        <dbReference type="Pfam" id="PF11181"/>
    </source>
</evidence>
<dbReference type="Proteomes" id="UP000256519">
    <property type="component" value="Unassembled WGS sequence"/>
</dbReference>
<dbReference type="AlphaFoldDB" id="A0A3D8WV01"/>
<evidence type="ECO:0000313" key="2">
    <source>
        <dbReference type="EMBL" id="RDZ08119.1"/>
    </source>
</evidence>
<dbReference type="Pfam" id="PF11181">
    <property type="entry name" value="YflT"/>
    <property type="match status" value="1"/>
</dbReference>
<gene>
    <name evidence="2" type="ORF">C3744_26330</name>
</gene>
<evidence type="ECO:0000313" key="3">
    <source>
        <dbReference type="Proteomes" id="UP000256519"/>
    </source>
</evidence>
<sequence>MERTAKRVVGIYKSEQEAIAAVEDLKNQGYATRDISIIGQDSREVDRVTEETDTEVVDGIATGALTGGALGGLTGLLAGAGALAIPGIGPIVAAGPIAAVLTGAVTGAGVGGLAGALVEIGLPKEEAEYYGNSVKEGNILVLVDEKEQFGKNKEQQPPLSRRIL</sequence>
<feature type="domain" description="General stress protein 17M-like" evidence="1">
    <location>
        <begin position="8"/>
        <end position="77"/>
    </location>
</feature>
<comment type="caution">
    <text evidence="2">The sequence shown here is derived from an EMBL/GenBank/DDBJ whole genome shotgun (WGS) entry which is preliminary data.</text>
</comment>
<proteinExistence type="predicted"/>
<reference evidence="2 3" key="1">
    <citation type="journal article" date="2018" name="Appl. Environ. Microbiol.">
        <title>Antimicrobial susceptibility testing and tentative epidemiological cut-off values of five Bacillus species relevant for use as animal feed additives or for plant protection.</title>
        <authorList>
            <person name="Agerso Y."/>
            <person name="Stuer-Lauridsen B."/>
            <person name="Bjerre K."/>
            <person name="Jensen M.G."/>
            <person name="Johansen E."/>
            <person name="Bennedsen M."/>
            <person name="Brockmann E."/>
            <person name="Nielsen B."/>
        </authorList>
    </citation>
    <scope>NUCLEOTIDE SEQUENCE [LARGE SCALE GENOMIC DNA]</scope>
    <source>
        <strain evidence="2 3">CHCC20162</strain>
    </source>
</reference>
<protein>
    <submittedName>
        <fullName evidence="2">General stress protein</fullName>
    </submittedName>
</protein>
<dbReference type="RefSeq" id="WP_116077996.1">
    <property type="nucleotide sequence ID" value="NZ_CP187635.1"/>
</dbReference>
<dbReference type="EMBL" id="PQWM01000048">
    <property type="protein sequence ID" value="RDZ08119.1"/>
    <property type="molecule type" value="Genomic_DNA"/>
</dbReference>
<organism evidence="2 3">
    <name type="scientific">Priestia megaterium</name>
    <name type="common">Bacillus megaterium</name>
    <dbReference type="NCBI Taxonomy" id="1404"/>
    <lineage>
        <taxon>Bacteria</taxon>
        <taxon>Bacillati</taxon>
        <taxon>Bacillota</taxon>
        <taxon>Bacilli</taxon>
        <taxon>Bacillales</taxon>
        <taxon>Bacillaceae</taxon>
        <taxon>Priestia</taxon>
    </lineage>
</organism>
<accession>A0A3D8WV01</accession>
<dbReference type="InterPro" id="IPR025889">
    <property type="entry name" value="GSP17M-like_dom"/>
</dbReference>
<name>A0A3D8WV01_PRIMG</name>
<dbReference type="PANTHER" id="PTHR36109:SF2">
    <property type="entry name" value="MEMBRANE PROTEIN"/>
    <property type="match status" value="1"/>
</dbReference>